<protein>
    <submittedName>
        <fullName evidence="1">1682_t:CDS:1</fullName>
    </submittedName>
</protein>
<accession>A0A9N9A7D4</accession>
<dbReference type="EMBL" id="CAJVPK010000515">
    <property type="protein sequence ID" value="CAG8520613.1"/>
    <property type="molecule type" value="Genomic_DNA"/>
</dbReference>
<feature type="non-terminal residue" evidence="1">
    <location>
        <position position="1"/>
    </location>
</feature>
<evidence type="ECO:0000313" key="2">
    <source>
        <dbReference type="Proteomes" id="UP000789706"/>
    </source>
</evidence>
<dbReference type="AlphaFoldDB" id="A0A9N9A7D4"/>
<reference evidence="1" key="1">
    <citation type="submission" date="2021-06" db="EMBL/GenBank/DDBJ databases">
        <authorList>
            <person name="Kallberg Y."/>
            <person name="Tangrot J."/>
            <person name="Rosling A."/>
        </authorList>
    </citation>
    <scope>NUCLEOTIDE SEQUENCE</scope>
    <source>
        <strain evidence="1">AZ414A</strain>
    </source>
</reference>
<keyword evidence="2" id="KW-1185">Reference proteome</keyword>
<gene>
    <name evidence="1" type="ORF">DEBURN_LOCUS5641</name>
</gene>
<dbReference type="OrthoDB" id="27341at2759"/>
<dbReference type="Proteomes" id="UP000789706">
    <property type="component" value="Unassembled WGS sequence"/>
</dbReference>
<comment type="caution">
    <text evidence="1">The sequence shown here is derived from an EMBL/GenBank/DDBJ whole genome shotgun (WGS) entry which is preliminary data.</text>
</comment>
<organism evidence="1 2">
    <name type="scientific">Diversispora eburnea</name>
    <dbReference type="NCBI Taxonomy" id="1213867"/>
    <lineage>
        <taxon>Eukaryota</taxon>
        <taxon>Fungi</taxon>
        <taxon>Fungi incertae sedis</taxon>
        <taxon>Mucoromycota</taxon>
        <taxon>Glomeromycotina</taxon>
        <taxon>Glomeromycetes</taxon>
        <taxon>Diversisporales</taxon>
        <taxon>Diversisporaceae</taxon>
        <taxon>Diversispora</taxon>
    </lineage>
</organism>
<name>A0A9N9A7D4_9GLOM</name>
<evidence type="ECO:0000313" key="1">
    <source>
        <dbReference type="EMBL" id="CAG8520613.1"/>
    </source>
</evidence>
<sequence>NNISGATIGRMSQNFQYAVYCNSSYGPTFGGGNDLRCSDSNNTWSCNPHSYNNVSLPSSFTVSDWEVFKVVKQD</sequence>
<proteinExistence type="predicted"/>